<evidence type="ECO:0000313" key="1">
    <source>
        <dbReference type="EMBL" id="WHZ56338.1"/>
    </source>
</evidence>
<accession>A0ACD4R788</accession>
<keyword evidence="1" id="KW-0645">Protease</keyword>
<dbReference type="EMBL" id="CP126116">
    <property type="protein sequence ID" value="WHZ56338.1"/>
    <property type="molecule type" value="Genomic_DNA"/>
</dbReference>
<organism evidence="1 2">
    <name type="scientific">Metabacillus hrfriensis</name>
    <dbReference type="NCBI Taxonomy" id="3048891"/>
    <lineage>
        <taxon>Bacteria</taxon>
        <taxon>Bacillati</taxon>
        <taxon>Bacillota</taxon>
        <taxon>Bacilli</taxon>
        <taxon>Bacillales</taxon>
        <taxon>Bacillaceae</taxon>
        <taxon>Metabacillus</taxon>
    </lineage>
</organism>
<gene>
    <name evidence="1" type="primary">prsW</name>
    <name evidence="1" type="ORF">QLQ22_16770</name>
</gene>
<dbReference type="Proteomes" id="UP001226091">
    <property type="component" value="Chromosome"/>
</dbReference>
<keyword evidence="1" id="KW-0378">Hydrolase</keyword>
<name>A0ACD4R788_9BACI</name>
<dbReference type="EC" id="3.4.-.-" evidence="1"/>
<protein>
    <submittedName>
        <fullName evidence="1">Glutamic-type intramembrane protease PrsW</fullName>
        <ecNumber evidence="1">3.4.-.-</ecNumber>
    </submittedName>
</protein>
<proteinExistence type="predicted"/>
<reference evidence="2" key="1">
    <citation type="journal article" date="2025" name="Aquaculture">
        <title>Assessment of the bioflocculant production and safety properties of Metabacillus hrfriensis sp. nov. based on phenotypic and whole-genome sequencing analysis.</title>
        <authorList>
            <person name="Zhang R."/>
            <person name="Zhao Z."/>
            <person name="Luo L."/>
            <person name="Wang S."/>
            <person name="Guo K."/>
            <person name="Xu W."/>
        </authorList>
    </citation>
    <scope>NUCLEOTIDE SEQUENCE [LARGE SCALE GENOMIC DNA]</scope>
    <source>
        <strain evidence="2">CT-WN-B3</strain>
    </source>
</reference>
<keyword evidence="2" id="KW-1185">Reference proteome</keyword>
<evidence type="ECO:0000313" key="2">
    <source>
        <dbReference type="Proteomes" id="UP001226091"/>
    </source>
</evidence>
<sequence length="217" mass="24998">MIAIISAGIAPGLAILSYFYLKDQYDSEPFYMVFRSFVFGALLVFPIMFIQYVLEAEKVIDSKLMLAFLSSGLLEEFFKWFILFVTIYPHAHFDEHYDGIVYGVASSLGFATLENILYLIGNGLEFAIGRAVLPVSSHALFGVIMGYYLGKGKFSLISEKKKWILLSFMLPVLLHGLYDYILISHELWPLYMVPFMFFLWWFALHKAKKARMLKHPV</sequence>